<dbReference type="RefSeq" id="WP_006462832.1">
    <property type="nucleotide sequence ID" value="NZ_AEEC02000008.1"/>
</dbReference>
<feature type="domain" description="Toxin VasX N-terminal region" evidence="2">
    <location>
        <begin position="4"/>
        <end position="160"/>
    </location>
</feature>
<dbReference type="InterPro" id="IPR048126">
    <property type="entry name" value="Toxin_VasX"/>
</dbReference>
<reference evidence="3 4" key="1">
    <citation type="journal article" date="2013" name="Front. Microbiol.">
        <title>The genome of the endophytic bacterium H. frisingense GSF30(T) identifies diverse strategies in the Herbaspirillum genus to interact with plants.</title>
        <authorList>
            <person name="Straub D."/>
            <person name="Rothballer M."/>
            <person name="Hartmann A."/>
            <person name="Ludewig U."/>
        </authorList>
    </citation>
    <scope>NUCLEOTIDE SEQUENCE [LARGE SCALE GENOMIC DNA]</scope>
    <source>
        <strain evidence="3 4">GSF30</strain>
    </source>
</reference>
<dbReference type="Pfam" id="PF20249">
    <property type="entry name" value="VasX_N"/>
    <property type="match status" value="1"/>
</dbReference>
<accession>A0AAI9N4L8</accession>
<feature type="transmembrane region" description="Helical" evidence="1">
    <location>
        <begin position="754"/>
        <end position="774"/>
    </location>
</feature>
<feature type="transmembrane region" description="Helical" evidence="1">
    <location>
        <begin position="720"/>
        <end position="742"/>
    </location>
</feature>
<dbReference type="Proteomes" id="UP000006772">
    <property type="component" value="Unassembled WGS sequence"/>
</dbReference>
<evidence type="ECO:0000256" key="1">
    <source>
        <dbReference type="SAM" id="Phobius"/>
    </source>
</evidence>
<organism evidence="3 4">
    <name type="scientific">Herbaspirillum frisingense GSF30</name>
    <dbReference type="NCBI Taxonomy" id="864073"/>
    <lineage>
        <taxon>Bacteria</taxon>
        <taxon>Pseudomonadati</taxon>
        <taxon>Pseudomonadota</taxon>
        <taxon>Betaproteobacteria</taxon>
        <taxon>Burkholderiales</taxon>
        <taxon>Oxalobacteraceae</taxon>
        <taxon>Herbaspirillum</taxon>
    </lineage>
</organism>
<sequence length="834" mass="92211">MTNCNFCHKKGLLIYPVRYAIASPYGADGVPGLSGNFRIEDAPQAAGAAKYTLRALRPGYLYTYDERRQRLKAYVVLPSGHLWNYPLEHNTPHPSTIRFACIEASEVVRAYCVDIEHTDADPAGNFWIGWSNVQWTKTLIKKVSDASWRKKHMRCIAIPALLAGSAAHTGEFSACAEKVSHFAANTDAMKKAFSFSNTPVDFESLKYATKARFNGIMAQQEPHFKGYIAALNDPVGMTNDFSELTVPGLHAGFDEKVHQSKVIADILAMTEQHVRREARNDVNLDDTIDEVSKHHPDGNLYAGLKGWMAVFKAGGLERYEKKQQEKRRKYGIDKAGRQEAAADEAWHDLTHDNGKPTLDEKKLKAFPAIYEAALKEFEPRYLQLVMTHVGWLRSEQLANWMEAVHDDADIRSGYAYNESVSQCIGHAVCTQPCIDQLTSWISDENLKSPRNLYGRALLYNQADIIAATEPQLKGSDIQVENILNIYKGAIDRLHDPQQATQLIDHLALTTGNVISRSLVKGGQSIARSLAMVHLKLLAGSSLKVSNASATDIARWAITQAQEQGIKLDTHRRQTRADARAEARSAVRRAKATTNVIAYELDIPRLEKEGRIAPGTIKGMGIPGIALAQKWLGSSSPRDFRLGVVTIIVQMMALNFAMKDLANNDQFNQEETRVKATVAILSLGATIVETVAVTVEKSTEHPLAAFIRRQWALDEKLLGRIVMGARAVGMLAGLGAAAYDISVNMTNALKDDKDTLAFLYFSNSILGARIALAAFYSLGPLFWPILLLSVAVGITIALINNSSLKTWISRCEFSIGEKYDSFEHQLKGYHDAVGA</sequence>
<feature type="transmembrane region" description="Helical" evidence="1">
    <location>
        <begin position="780"/>
        <end position="799"/>
    </location>
</feature>
<name>A0AAI9N4L8_9BURK</name>
<protein>
    <recommendedName>
        <fullName evidence="2">Toxin VasX N-terminal region domain-containing protein</fullName>
    </recommendedName>
</protein>
<proteinExistence type="predicted"/>
<keyword evidence="1" id="KW-0812">Transmembrane</keyword>
<keyword evidence="1" id="KW-0472">Membrane</keyword>
<gene>
    <name evidence="3" type="ORF">HFRIS_008251</name>
</gene>
<keyword evidence="1" id="KW-1133">Transmembrane helix</keyword>
<dbReference type="InterPro" id="IPR046864">
    <property type="entry name" value="VasX_N"/>
</dbReference>
<evidence type="ECO:0000259" key="2">
    <source>
        <dbReference type="Pfam" id="PF20249"/>
    </source>
</evidence>
<dbReference type="NCBIfam" id="NF041559">
    <property type="entry name" value="BTH_I2691_fam"/>
    <property type="match status" value="1"/>
</dbReference>
<dbReference type="CDD" id="cd20707">
    <property type="entry name" value="MIX_III"/>
    <property type="match status" value="1"/>
</dbReference>
<evidence type="ECO:0000313" key="4">
    <source>
        <dbReference type="Proteomes" id="UP000006772"/>
    </source>
</evidence>
<dbReference type="AlphaFoldDB" id="A0AAI9N4L8"/>
<comment type="caution">
    <text evidence="3">The sequence shown here is derived from an EMBL/GenBank/DDBJ whole genome shotgun (WGS) entry which is preliminary data.</text>
</comment>
<evidence type="ECO:0000313" key="3">
    <source>
        <dbReference type="EMBL" id="EOA05392.1"/>
    </source>
</evidence>
<dbReference type="EMBL" id="AEEC02000008">
    <property type="protein sequence ID" value="EOA05392.1"/>
    <property type="molecule type" value="Genomic_DNA"/>
</dbReference>